<dbReference type="Pfam" id="PF26084">
    <property type="entry name" value="PWI_Topors"/>
    <property type="match status" value="1"/>
</dbReference>
<dbReference type="PANTHER" id="PTHR46077:SF1">
    <property type="entry name" value="TOP1 BINDING ARGININE_SERINE RICH PROTEIN, E3 UBIQUITIN LIGASE"/>
    <property type="match status" value="1"/>
</dbReference>
<evidence type="ECO:0000256" key="9">
    <source>
        <dbReference type="ARBA" id="ARBA00023163"/>
    </source>
</evidence>
<dbReference type="Proteomes" id="UP000694621">
    <property type="component" value="Unplaced"/>
</dbReference>
<dbReference type="GO" id="GO:0008270">
    <property type="term" value="F:zinc ion binding"/>
    <property type="evidence" value="ECO:0007669"/>
    <property type="project" value="UniProtKB-KW"/>
</dbReference>
<dbReference type="GO" id="GO:0000209">
    <property type="term" value="P:protein polyubiquitination"/>
    <property type="evidence" value="ECO:0007669"/>
    <property type="project" value="TreeGrafter"/>
</dbReference>
<feature type="compositionally biased region" description="Basic and acidic residues" evidence="17">
    <location>
        <begin position="481"/>
        <end position="509"/>
    </location>
</feature>
<dbReference type="InterPro" id="IPR058746">
    <property type="entry name" value="Znf_RING-type_Topors"/>
</dbReference>
<organism evidence="19 20">
    <name type="scientific">Astyanax mexicanus</name>
    <name type="common">Blind cave fish</name>
    <name type="synonym">Astyanax fasciatus mexicanus</name>
    <dbReference type="NCBI Taxonomy" id="7994"/>
    <lineage>
        <taxon>Eukaryota</taxon>
        <taxon>Metazoa</taxon>
        <taxon>Chordata</taxon>
        <taxon>Craniata</taxon>
        <taxon>Vertebrata</taxon>
        <taxon>Euteleostomi</taxon>
        <taxon>Actinopterygii</taxon>
        <taxon>Neopterygii</taxon>
        <taxon>Teleostei</taxon>
        <taxon>Ostariophysi</taxon>
        <taxon>Characiformes</taxon>
        <taxon>Characoidei</taxon>
        <taxon>Acestrorhamphidae</taxon>
        <taxon>Acestrorhamphinae</taxon>
        <taxon>Astyanax</taxon>
    </lineage>
</organism>
<feature type="compositionally biased region" description="Basic and acidic residues" evidence="17">
    <location>
        <begin position="616"/>
        <end position="630"/>
    </location>
</feature>
<evidence type="ECO:0000313" key="19">
    <source>
        <dbReference type="Ensembl" id="ENSAMXP00005005874.1"/>
    </source>
</evidence>
<evidence type="ECO:0000256" key="5">
    <source>
        <dbReference type="ARBA" id="ARBA00022771"/>
    </source>
</evidence>
<feature type="compositionally biased region" description="Polar residues" evidence="17">
    <location>
        <begin position="854"/>
        <end position="866"/>
    </location>
</feature>
<evidence type="ECO:0000256" key="1">
    <source>
        <dbReference type="ARBA" id="ARBA00000900"/>
    </source>
</evidence>
<dbReference type="EC" id="2.3.2.27" evidence="2"/>
<feature type="compositionally biased region" description="Basic and acidic residues" evidence="17">
    <location>
        <begin position="461"/>
        <end position="471"/>
    </location>
</feature>
<evidence type="ECO:0000256" key="4">
    <source>
        <dbReference type="ARBA" id="ARBA00022723"/>
    </source>
</evidence>
<dbReference type="Gene3D" id="3.30.40.10">
    <property type="entry name" value="Zinc/RING finger domain, C3HC4 (zinc finger)"/>
    <property type="match status" value="1"/>
</dbReference>
<feature type="domain" description="RING-type" evidence="18">
    <location>
        <begin position="32"/>
        <end position="71"/>
    </location>
</feature>
<evidence type="ECO:0000256" key="14">
    <source>
        <dbReference type="ARBA" id="ARBA00079184"/>
    </source>
</evidence>
<protein>
    <recommendedName>
        <fullName evidence="10">E3 ubiquitin-protein ligase Topors</fullName>
        <ecNumber evidence="2">2.3.2.27</ecNumber>
    </recommendedName>
    <alternativeName>
        <fullName evidence="11">RING-type E3 ubiquitin transferase Topors</fullName>
    </alternativeName>
    <alternativeName>
        <fullName evidence="13">SUMO1-protein E3 ligase Topors</fullName>
    </alternativeName>
    <alternativeName>
        <fullName evidence="12">Topoisomerase I-binding RING finger protein</fullName>
    </alternativeName>
    <alternativeName>
        <fullName evidence="14">Topoisomerase I-binding arginine/serine-rich protein</fullName>
    </alternativeName>
    <alternativeName>
        <fullName evidence="15">Tumor suppressor p53-binding protein 3</fullName>
    </alternativeName>
</protein>
<feature type="compositionally biased region" description="Basic residues" evidence="17">
    <location>
        <begin position="533"/>
        <end position="546"/>
    </location>
</feature>
<keyword evidence="5 16" id="KW-0863">Zinc-finger</keyword>
<dbReference type="PROSITE" id="PS50089">
    <property type="entry name" value="ZF_RING_2"/>
    <property type="match status" value="1"/>
</dbReference>
<keyword evidence="4" id="KW-0479">Metal-binding</keyword>
<dbReference type="Ensembl" id="ENSAMXT00005006681.1">
    <property type="protein sequence ID" value="ENSAMXP00005005874.1"/>
    <property type="gene ID" value="ENSAMXG00005003524.1"/>
</dbReference>
<keyword evidence="8" id="KW-0805">Transcription regulation</keyword>
<keyword evidence="3" id="KW-0808">Transferase</keyword>
<dbReference type="InterPro" id="IPR001841">
    <property type="entry name" value="Znf_RING"/>
</dbReference>
<evidence type="ECO:0000256" key="16">
    <source>
        <dbReference type="PROSITE-ProRule" id="PRU00175"/>
    </source>
</evidence>
<dbReference type="Pfam" id="PF00097">
    <property type="entry name" value="zf-C3HC4"/>
    <property type="match status" value="1"/>
</dbReference>
<keyword evidence="7" id="KW-0862">Zinc</keyword>
<dbReference type="FunFam" id="3.30.40.10:FF:000136">
    <property type="entry name" value="E3 ubiquitin-protein ligase Topors"/>
    <property type="match status" value="1"/>
</dbReference>
<dbReference type="PANTHER" id="PTHR46077">
    <property type="entry name" value="E3 UBIQUITIN-PROTEIN LIGASE TOPORS"/>
    <property type="match status" value="1"/>
</dbReference>
<evidence type="ECO:0000256" key="3">
    <source>
        <dbReference type="ARBA" id="ARBA00022679"/>
    </source>
</evidence>
<feature type="region of interest" description="Disordered" evidence="17">
    <location>
        <begin position="1"/>
        <end position="29"/>
    </location>
</feature>
<feature type="compositionally biased region" description="Basic and acidic residues" evidence="17">
    <location>
        <begin position="583"/>
        <end position="605"/>
    </location>
</feature>
<feature type="region of interest" description="Disordered" evidence="17">
    <location>
        <begin position="115"/>
        <end position="146"/>
    </location>
</feature>
<dbReference type="InterPro" id="IPR013083">
    <property type="entry name" value="Znf_RING/FYVE/PHD"/>
</dbReference>
<feature type="compositionally biased region" description="Basic residues" evidence="17">
    <location>
        <begin position="510"/>
        <end position="522"/>
    </location>
</feature>
<dbReference type="InterPro" id="IPR058745">
    <property type="entry name" value="PWI_Topors"/>
</dbReference>
<reference evidence="19" key="1">
    <citation type="submission" date="2025-08" db="UniProtKB">
        <authorList>
            <consortium name="Ensembl"/>
        </authorList>
    </citation>
    <scope>IDENTIFICATION</scope>
</reference>
<feature type="compositionally biased region" description="Polar residues" evidence="17">
    <location>
        <begin position="885"/>
        <end position="916"/>
    </location>
</feature>
<dbReference type="PROSITE" id="PS00518">
    <property type="entry name" value="ZF_RING_1"/>
    <property type="match status" value="1"/>
</dbReference>
<keyword evidence="9" id="KW-0804">Transcription</keyword>
<feature type="compositionally biased region" description="Basic residues" evidence="17">
    <location>
        <begin position="714"/>
        <end position="731"/>
    </location>
</feature>
<dbReference type="GO" id="GO:0032391">
    <property type="term" value="C:photoreceptor connecting cilium"/>
    <property type="evidence" value="ECO:0007669"/>
    <property type="project" value="UniProtKB-ARBA"/>
</dbReference>
<evidence type="ECO:0000256" key="8">
    <source>
        <dbReference type="ARBA" id="ARBA00023015"/>
    </source>
</evidence>
<dbReference type="GO" id="GO:0006513">
    <property type="term" value="P:protein monoubiquitination"/>
    <property type="evidence" value="ECO:0007669"/>
    <property type="project" value="TreeGrafter"/>
</dbReference>
<evidence type="ECO:0000256" key="13">
    <source>
        <dbReference type="ARBA" id="ARBA00079040"/>
    </source>
</evidence>
<proteinExistence type="predicted"/>
<feature type="compositionally biased region" description="Polar residues" evidence="17">
    <location>
        <begin position="958"/>
        <end position="968"/>
    </location>
</feature>
<evidence type="ECO:0000256" key="11">
    <source>
        <dbReference type="ARBA" id="ARBA00076856"/>
    </source>
</evidence>
<keyword evidence="6" id="KW-0833">Ubl conjugation pathway</keyword>
<evidence type="ECO:0000256" key="10">
    <source>
        <dbReference type="ARBA" id="ARBA00071236"/>
    </source>
</evidence>
<dbReference type="GO" id="GO:0061630">
    <property type="term" value="F:ubiquitin protein ligase activity"/>
    <property type="evidence" value="ECO:0007669"/>
    <property type="project" value="UniProtKB-EC"/>
</dbReference>
<feature type="compositionally biased region" description="Basic residues" evidence="17">
    <location>
        <begin position="787"/>
        <end position="806"/>
    </location>
</feature>
<evidence type="ECO:0000256" key="12">
    <source>
        <dbReference type="ARBA" id="ARBA00076940"/>
    </source>
</evidence>
<name>A0A8B9H014_ASTMX</name>
<dbReference type="InterPro" id="IPR017907">
    <property type="entry name" value="Znf_RING_CS"/>
</dbReference>
<dbReference type="InterPro" id="IPR018957">
    <property type="entry name" value="Znf_C3HC4_RING-type"/>
</dbReference>
<evidence type="ECO:0000256" key="6">
    <source>
        <dbReference type="ARBA" id="ARBA00022786"/>
    </source>
</evidence>
<feature type="compositionally biased region" description="Basic and acidic residues" evidence="17">
    <location>
        <begin position="565"/>
        <end position="574"/>
    </location>
</feature>
<feature type="compositionally biased region" description="Basic residues" evidence="17">
    <location>
        <begin position="687"/>
        <end position="702"/>
    </location>
</feature>
<evidence type="ECO:0000313" key="20">
    <source>
        <dbReference type="Proteomes" id="UP000694621"/>
    </source>
</evidence>
<comment type="catalytic activity">
    <reaction evidence="1">
        <text>S-ubiquitinyl-[E2 ubiquitin-conjugating enzyme]-L-cysteine + [acceptor protein]-L-lysine = [E2 ubiquitin-conjugating enzyme]-L-cysteine + N(6)-ubiquitinyl-[acceptor protein]-L-lysine.</text>
        <dbReference type="EC" id="2.3.2.27"/>
    </reaction>
</comment>
<evidence type="ECO:0000256" key="15">
    <source>
        <dbReference type="ARBA" id="ARBA00082108"/>
    </source>
</evidence>
<dbReference type="GO" id="GO:0008630">
    <property type="term" value="P:intrinsic apoptotic signaling pathway in response to DNA damage"/>
    <property type="evidence" value="ECO:0007669"/>
    <property type="project" value="UniProtKB-ARBA"/>
</dbReference>
<dbReference type="CDD" id="cd16574">
    <property type="entry name" value="RING-HC_Topors"/>
    <property type="match status" value="1"/>
</dbReference>
<dbReference type="SMART" id="SM00184">
    <property type="entry name" value="RING"/>
    <property type="match status" value="1"/>
</dbReference>
<dbReference type="SUPFAM" id="SSF57850">
    <property type="entry name" value="RING/U-box"/>
    <property type="match status" value="1"/>
</dbReference>
<feature type="compositionally biased region" description="Basic residues" evidence="17">
    <location>
        <begin position="751"/>
        <end position="768"/>
    </location>
</feature>
<sequence length="968" mass="110166">VMMASAKMKDGSPSAATAGKTISKEASPDSKCPICLDGFRNISYVDKCLHRFCFRCIQEWAKNKAECPLCKQPFTSIYHSIQSEHDFQQYRLRPTETGSFGSLAGHRFRYRTTLTGDRRPERRTSPPPDHGVMFEGLSGKSPVSQGNDRGFRRMVARLAARQRAQGEGRTLRTLQEQELIQFRRMLYRRGLRVRDVRDGGRSRDTSAEFFRGNPACLHRLVPWLKRELTVLYGTHGSLVNIVQHIVMSQITRYDMLDPAVLQELRPFLLSRTEHFLHEFQSFARSPFNMEAYDQNAVYDCPAPSADDSGSDSSVITVSEDEAGLTGARVPVTLSQTPWDDETPGLSYSTEPPPVFTVSVASSNSDSEEEPGPVVAGVDDHSGSEDDCMIVGFVKPTSERTPELVQLSSDTEEEEEEEVKEKETKRIPLVIRTQPQHIRFTSPPDSPSSHQSASPHRPTATGRDRPSLDRRPASPRCSSTNRRHENSRDEERRRSESKRRDVSGYRDSSSRGHKRRSRSKDRRQSKETSSFYRHQTHLSHTHLSYKHHSYESSRTHTRTHYSYIRRSPETRDHSRAQSQGRSYAQDRSRSRERNGARPQDRARPQERSISQKHYRAGSRERSRARSRDHSRGLSQERSISRECARSRDRSRARSQERSIIRERARSREHYRSRSHERSHARSCERSRARSTSRSRSRKSRSRERRQTGPPSPSSTHRKSRHVKPGGKRKYKSLHLEPSGTEETEDPAEDRKQRSRGKRERKRERKHRSSRSPSVEIVYEGDSGEALLKKRQHKKKKHKKKSRRKRSRERRERKSLTVITINSESESDADETTAKRHGADDTNVTLNITDLRDNKTAPSLTFNSNAKTAANSAEDAKEANDANASSTSTDIPAHSESQSDQNMTAFSLNMNHSSTGANDSVDANDANSISIPSTCAAESPQTSRTVPDSAEPEPEPLPSHAQNSGTRHEY</sequence>
<evidence type="ECO:0000256" key="7">
    <source>
        <dbReference type="ARBA" id="ARBA00022833"/>
    </source>
</evidence>
<dbReference type="AlphaFoldDB" id="A0A8B9H014"/>
<evidence type="ECO:0000256" key="2">
    <source>
        <dbReference type="ARBA" id="ARBA00012483"/>
    </source>
</evidence>
<feature type="region of interest" description="Disordered" evidence="17">
    <location>
        <begin position="334"/>
        <end position="968"/>
    </location>
</feature>
<evidence type="ECO:0000259" key="18">
    <source>
        <dbReference type="PROSITE" id="PS50089"/>
    </source>
</evidence>
<feature type="compositionally biased region" description="Basic and acidic residues" evidence="17">
    <location>
        <begin position="637"/>
        <end position="686"/>
    </location>
</feature>
<accession>A0A8B9H014</accession>
<evidence type="ECO:0000256" key="17">
    <source>
        <dbReference type="SAM" id="MobiDB-lite"/>
    </source>
</evidence>